<feature type="domain" description="Amine oxidase" evidence="1">
    <location>
        <begin position="87"/>
        <end position="309"/>
    </location>
</feature>
<dbReference type="PANTHER" id="PTHR16128">
    <property type="entry name" value="FAD/NAD(P)-BINDING OXIDOREDUCTASE FAMILY PROTEIN"/>
    <property type="match status" value="1"/>
</dbReference>
<dbReference type="Pfam" id="PF01593">
    <property type="entry name" value="Amino_oxidase"/>
    <property type="match status" value="1"/>
</dbReference>
<protein>
    <submittedName>
        <fullName evidence="2">FAD-dependent oxidoreductase</fullName>
    </submittedName>
</protein>
<dbReference type="AlphaFoldDB" id="A0A941CXV3"/>
<gene>
    <name evidence="2" type="ORF">JKL49_04800</name>
</gene>
<accession>A0A941CXV3</accession>
<dbReference type="InterPro" id="IPR036188">
    <property type="entry name" value="FAD/NAD-bd_sf"/>
</dbReference>
<dbReference type="PANTHER" id="PTHR16128:SF5">
    <property type="entry name" value="FAD_NAD(P)-BINDING OXIDOREDUCTASE FAMILY PROTEIN"/>
    <property type="match status" value="1"/>
</dbReference>
<evidence type="ECO:0000313" key="2">
    <source>
        <dbReference type="EMBL" id="MBR7618700.1"/>
    </source>
</evidence>
<dbReference type="RefSeq" id="WP_215338577.1">
    <property type="nucleotide sequence ID" value="NZ_JAGSGD010000001.1"/>
</dbReference>
<dbReference type="Gene3D" id="3.90.660.10">
    <property type="match status" value="1"/>
</dbReference>
<name>A0A941CXV3_9CAUL</name>
<reference evidence="2" key="1">
    <citation type="submission" date="2021-04" db="EMBL/GenBank/DDBJ databases">
        <title>Draft genome assembly of strain Phenylobacterium sp. 20VBR1 using MiniION and Illumina platforms.</title>
        <authorList>
            <person name="Thomas F.A."/>
            <person name="Krishnan K.P."/>
            <person name="Sinha R.K."/>
        </authorList>
    </citation>
    <scope>NUCLEOTIDE SEQUENCE</scope>
    <source>
        <strain evidence="2">20VBR1</strain>
    </source>
</reference>
<dbReference type="PROSITE" id="PS51257">
    <property type="entry name" value="PROKAR_LIPOPROTEIN"/>
    <property type="match status" value="1"/>
</dbReference>
<dbReference type="GO" id="GO:0016491">
    <property type="term" value="F:oxidoreductase activity"/>
    <property type="evidence" value="ECO:0007669"/>
    <property type="project" value="InterPro"/>
</dbReference>
<dbReference type="SUPFAM" id="SSF51905">
    <property type="entry name" value="FAD/NAD(P)-binding domain"/>
    <property type="match status" value="1"/>
</dbReference>
<dbReference type="Pfam" id="PF13450">
    <property type="entry name" value="NAD_binding_8"/>
    <property type="match status" value="1"/>
</dbReference>
<proteinExistence type="predicted"/>
<dbReference type="InterPro" id="IPR002937">
    <property type="entry name" value="Amino_oxidase"/>
</dbReference>
<evidence type="ECO:0000313" key="3">
    <source>
        <dbReference type="Proteomes" id="UP000622580"/>
    </source>
</evidence>
<organism evidence="2 3">
    <name type="scientific">Phenylobacterium glaciei</name>
    <dbReference type="NCBI Taxonomy" id="2803784"/>
    <lineage>
        <taxon>Bacteria</taxon>
        <taxon>Pseudomonadati</taxon>
        <taxon>Pseudomonadota</taxon>
        <taxon>Alphaproteobacteria</taxon>
        <taxon>Caulobacterales</taxon>
        <taxon>Caulobacteraceae</taxon>
        <taxon>Phenylobacterium</taxon>
    </lineage>
</organism>
<dbReference type="EMBL" id="JAGSGD010000001">
    <property type="protein sequence ID" value="MBR7618700.1"/>
    <property type="molecule type" value="Genomic_DNA"/>
</dbReference>
<dbReference type="PRINTS" id="PR00419">
    <property type="entry name" value="ADXRDTASE"/>
</dbReference>
<evidence type="ECO:0000259" key="1">
    <source>
        <dbReference type="Pfam" id="PF01593"/>
    </source>
</evidence>
<keyword evidence="3" id="KW-1185">Reference proteome</keyword>
<comment type="caution">
    <text evidence="2">The sequence shown here is derived from an EMBL/GenBank/DDBJ whole genome shotgun (WGS) entry which is preliminary data.</text>
</comment>
<dbReference type="Proteomes" id="UP000622580">
    <property type="component" value="Unassembled WGS sequence"/>
</dbReference>
<sequence>MRVGIVGAGMSGLACAEVLARSGHKVTLLDKGRGAGGRMSVRRITTPQGEASFDHGAQYFTLRDSGFRDRAAEWIAKGCLAPWPAAGADAYVGTPGMNAPLRQMAEELPVQWGARVTQLSRQGPGWRLHLETGTTVEVDAVALALPAEQAAELTVSVAPAMAARARSTKTMPCWTVMAAFADRLPTTLDCWRGDDGEPLGWAARNGSKPARTGPEAWVLQASPGWSSENLEAPEDEVASTLLRALWDRLGTAAATPIARAAHRWRYARSGAEGSGAIWDAEHRLGLCGDWLIGPRVEAAWLSGTALAAHIKASS</sequence>
<dbReference type="Gene3D" id="3.50.50.60">
    <property type="entry name" value="FAD/NAD(P)-binding domain"/>
    <property type="match status" value="1"/>
</dbReference>